<dbReference type="SUPFAM" id="SSF56988">
    <property type="entry name" value="Anthrax protective antigen"/>
    <property type="match status" value="1"/>
</dbReference>
<name>A0A1H6KSM6_9BACT</name>
<feature type="signal peptide" evidence="1">
    <location>
        <begin position="1"/>
        <end position="19"/>
    </location>
</feature>
<dbReference type="InterPro" id="IPR000917">
    <property type="entry name" value="Sulfatase_N"/>
</dbReference>
<dbReference type="PANTHER" id="PTHR43751:SF3">
    <property type="entry name" value="SULFATASE N-TERMINAL DOMAIN-CONTAINING PROTEIN"/>
    <property type="match status" value="1"/>
</dbReference>
<accession>A0A1H6KSM6</accession>
<sequence length="731" mass="81233">MHFMRYLLLFAACITCTHAAPEEKPNIVFILVDDMGWGELGTFHQNQRAAKGQPAMQTPNLDTMAKEGLQLRRHYSSCPVCAPARASLFSGVHQGHAETVRDNSFDIPLENSHTLASVLKQAGYSTALIGKWGLAGGKESGGSPETSSAYPTKRGFDYFFGYLDHIAGHRHYSKDDPHDPRSEHGKNAVWDNDRIVTDDCDKCYSTDLLTARAKKWIIDQKKEQPDKPFFLALTLIAPHAALEIPTMAYPQGKGLKGGLQWLGTPHKLINTAEGKTDSYIYPKYANNKWPESAKRHATMIARIDDAVGDILQLLKDLKIDKNTIVIFTSDNGPHNEGSFRGPAQDPTFFQTYGPFDGIKRDTWEGGMREPTLVRYPGFVKKGISTQPSQFHDWMATFADLAGVPSPARCDGVSLVPVLTGKGKPTPGIIYTEYWQTTKTPNYKDFKENRRNGVRQQEQVIYYSEDGKNNYKGVRLNIADENTPFEIYDIDKDPGERNNLAGTKAGAAMQQWMQNRILQIRRPYDYTHKNRGTFAQRPYDKALVPAAAPQPKQTEQGLQGVQLKTACPWVPDSRSLGKLNTPAQALPAAVDPASTELPAGTVTVYYGYLDIPKDGEYKFYLTLDDVAGSKAYVRMHDFQLIDADFNYIPGKEIDSSSAINTTEANPNKTGLKAVPLKAGKHPIEITVVQGEKAPGHMKLSWEGPGIDKQPISAERFQSVKIKGNPLTAPWRN</sequence>
<dbReference type="PANTHER" id="PTHR43751">
    <property type="entry name" value="SULFATASE"/>
    <property type="match status" value="1"/>
</dbReference>
<protein>
    <submittedName>
        <fullName evidence="3">Sulfatase</fullName>
    </submittedName>
</protein>
<organism evidence="3 4">
    <name type="scientific">Akkermansia glycaniphila</name>
    <dbReference type="NCBI Taxonomy" id="1679444"/>
    <lineage>
        <taxon>Bacteria</taxon>
        <taxon>Pseudomonadati</taxon>
        <taxon>Verrucomicrobiota</taxon>
        <taxon>Verrucomicrobiia</taxon>
        <taxon>Verrucomicrobiales</taxon>
        <taxon>Akkermansiaceae</taxon>
        <taxon>Akkermansia</taxon>
    </lineage>
</organism>
<reference evidence="4" key="1">
    <citation type="submission" date="2016-09" db="EMBL/GenBank/DDBJ databases">
        <authorList>
            <person name="Koehorst J."/>
        </authorList>
    </citation>
    <scope>NUCLEOTIDE SEQUENCE [LARGE SCALE GENOMIC DNA]</scope>
</reference>
<dbReference type="InterPro" id="IPR017850">
    <property type="entry name" value="Alkaline_phosphatase_core_sf"/>
</dbReference>
<evidence type="ECO:0000313" key="3">
    <source>
        <dbReference type="EMBL" id="SEH76908.1"/>
    </source>
</evidence>
<dbReference type="SUPFAM" id="SSF53649">
    <property type="entry name" value="Alkaline phosphatase-like"/>
    <property type="match status" value="1"/>
</dbReference>
<feature type="domain" description="PA14" evidence="2">
    <location>
        <begin position="552"/>
        <end position="714"/>
    </location>
</feature>
<dbReference type="AlphaFoldDB" id="A0A1H6KSM6"/>
<keyword evidence="4" id="KW-1185">Reference proteome</keyword>
<dbReference type="Proteomes" id="UP000176204">
    <property type="component" value="Chromosome I"/>
</dbReference>
<dbReference type="InterPro" id="IPR052701">
    <property type="entry name" value="GAG_Ulvan_Degrading_Sulfatases"/>
</dbReference>
<dbReference type="STRING" id="1679444.PYTT_0600"/>
<evidence type="ECO:0000259" key="2">
    <source>
        <dbReference type="PROSITE" id="PS51820"/>
    </source>
</evidence>
<dbReference type="Pfam" id="PF00884">
    <property type="entry name" value="Sulfatase"/>
    <property type="match status" value="1"/>
</dbReference>
<dbReference type="PROSITE" id="PS51820">
    <property type="entry name" value="PA14"/>
    <property type="match status" value="1"/>
</dbReference>
<dbReference type="Gene3D" id="2.60.120.380">
    <property type="match status" value="1"/>
</dbReference>
<gene>
    <name evidence="3" type="ORF">PYTT_0600</name>
</gene>
<dbReference type="Gene3D" id="3.40.720.10">
    <property type="entry name" value="Alkaline Phosphatase, subunit A"/>
    <property type="match status" value="1"/>
</dbReference>
<dbReference type="KEGG" id="agl:PYTT_0600"/>
<keyword evidence="1" id="KW-0732">Signal</keyword>
<dbReference type="InterPro" id="IPR037524">
    <property type="entry name" value="PA14/GLEYA"/>
</dbReference>
<evidence type="ECO:0000313" key="4">
    <source>
        <dbReference type="Proteomes" id="UP000176204"/>
    </source>
</evidence>
<evidence type="ECO:0000256" key="1">
    <source>
        <dbReference type="SAM" id="SignalP"/>
    </source>
</evidence>
<dbReference type="EMBL" id="LT629973">
    <property type="protein sequence ID" value="SEH76908.1"/>
    <property type="molecule type" value="Genomic_DNA"/>
</dbReference>
<proteinExistence type="predicted"/>
<feature type="chain" id="PRO_5009604468" evidence="1">
    <location>
        <begin position="20"/>
        <end position="731"/>
    </location>
</feature>